<dbReference type="KEGG" id="uam:UABAM_04342"/>
<dbReference type="RefSeq" id="WP_151970039.1">
    <property type="nucleotide sequence ID" value="NZ_AP019860.1"/>
</dbReference>
<keyword evidence="2" id="KW-1185">Reference proteome</keyword>
<sequence>MRLKNNLRIEISNEVNGDNKVFLAKRGKPIPTCCSFYFTQPSESILLLKYGDKTLLWEVIPCAKRVVVNKLKITKFTLSFNLVADGKMLGRHHASLHNSVANLSLSRL</sequence>
<name>A0A5S9F4N0_UABAM</name>
<evidence type="ECO:0000313" key="1">
    <source>
        <dbReference type="EMBL" id="BBM85956.1"/>
    </source>
</evidence>
<gene>
    <name evidence="1" type="ORF">UABAM_04342</name>
</gene>
<dbReference type="AlphaFoldDB" id="A0A5S9F4N0"/>
<proteinExistence type="predicted"/>
<dbReference type="Proteomes" id="UP000326354">
    <property type="component" value="Chromosome"/>
</dbReference>
<protein>
    <submittedName>
        <fullName evidence="1">Uncharacterized protein</fullName>
    </submittedName>
</protein>
<dbReference type="EMBL" id="AP019860">
    <property type="protein sequence ID" value="BBM85956.1"/>
    <property type="molecule type" value="Genomic_DNA"/>
</dbReference>
<accession>A0A5S9F4N0</accession>
<reference evidence="1 2" key="1">
    <citation type="submission" date="2019-08" db="EMBL/GenBank/DDBJ databases">
        <title>Complete genome sequence of Candidatus Uab amorphum.</title>
        <authorList>
            <person name="Shiratori T."/>
            <person name="Suzuki S."/>
            <person name="Kakizawa Y."/>
            <person name="Ishida K."/>
        </authorList>
    </citation>
    <scope>NUCLEOTIDE SEQUENCE [LARGE SCALE GENOMIC DNA]</scope>
    <source>
        <strain evidence="1 2">SRT547</strain>
    </source>
</reference>
<organism evidence="1 2">
    <name type="scientific">Uabimicrobium amorphum</name>
    <dbReference type="NCBI Taxonomy" id="2596890"/>
    <lineage>
        <taxon>Bacteria</taxon>
        <taxon>Pseudomonadati</taxon>
        <taxon>Planctomycetota</taxon>
        <taxon>Candidatus Uabimicrobiia</taxon>
        <taxon>Candidatus Uabimicrobiales</taxon>
        <taxon>Candidatus Uabimicrobiaceae</taxon>
        <taxon>Candidatus Uabimicrobium</taxon>
    </lineage>
</organism>
<evidence type="ECO:0000313" key="2">
    <source>
        <dbReference type="Proteomes" id="UP000326354"/>
    </source>
</evidence>